<dbReference type="PANTHER" id="PTHR42852">
    <property type="entry name" value="THIOL:DISULFIDE INTERCHANGE PROTEIN DSBE"/>
    <property type="match status" value="1"/>
</dbReference>
<evidence type="ECO:0000259" key="1">
    <source>
        <dbReference type="PROSITE" id="PS51352"/>
    </source>
</evidence>
<dbReference type="InterPro" id="IPR000866">
    <property type="entry name" value="AhpC/TSA"/>
</dbReference>
<dbReference type="PROSITE" id="PS51352">
    <property type="entry name" value="THIOREDOXIN_2"/>
    <property type="match status" value="1"/>
</dbReference>
<dbReference type="InterPro" id="IPR017937">
    <property type="entry name" value="Thioredoxin_CS"/>
</dbReference>
<gene>
    <name evidence="2" type="ORF">U472_12020</name>
</gene>
<evidence type="ECO:0000313" key="2">
    <source>
        <dbReference type="EMBL" id="OCL26694.1"/>
    </source>
</evidence>
<reference evidence="2 3" key="2">
    <citation type="submission" date="2016-08" db="EMBL/GenBank/DDBJ databases">
        <title>Orenia metallireducens sp. nov. strain Z6, a Novel Metal-reducing Firmicute from the Deep Subsurface.</title>
        <authorList>
            <person name="Maxim B.I."/>
            <person name="Kenneth K."/>
            <person name="Flynn T.M."/>
            <person name="Oloughlin E.J."/>
            <person name="Locke R.A."/>
            <person name="Weber J.R."/>
            <person name="Egan S.M."/>
            <person name="Mackie R.I."/>
            <person name="Cann I.K."/>
        </authorList>
    </citation>
    <scope>NUCLEOTIDE SEQUENCE [LARGE SCALE GENOMIC DNA]</scope>
    <source>
        <strain evidence="2 3">Z6</strain>
    </source>
</reference>
<comment type="caution">
    <text evidence="2">The sequence shown here is derived from an EMBL/GenBank/DDBJ whole genome shotgun (WGS) entry which is preliminary data.</text>
</comment>
<dbReference type="Proteomes" id="UP000093514">
    <property type="component" value="Unassembled WGS sequence"/>
</dbReference>
<protein>
    <submittedName>
        <fullName evidence="2">Peroxiredoxin</fullName>
    </submittedName>
</protein>
<dbReference type="AlphaFoldDB" id="A0A1C0A904"/>
<dbReference type="CDD" id="cd02966">
    <property type="entry name" value="TlpA_like_family"/>
    <property type="match status" value="1"/>
</dbReference>
<dbReference type="RefSeq" id="WP_068718778.1">
    <property type="nucleotide sequence ID" value="NZ_LWDV01000009.1"/>
</dbReference>
<dbReference type="EMBL" id="LWDV01000009">
    <property type="protein sequence ID" value="OCL26694.1"/>
    <property type="molecule type" value="Genomic_DNA"/>
</dbReference>
<feature type="domain" description="Thioredoxin" evidence="1">
    <location>
        <begin position="58"/>
        <end position="195"/>
    </location>
</feature>
<dbReference type="OrthoDB" id="9809733at2"/>
<organism evidence="2 3">
    <name type="scientific">Orenia metallireducens</name>
    <dbReference type="NCBI Taxonomy" id="1413210"/>
    <lineage>
        <taxon>Bacteria</taxon>
        <taxon>Bacillati</taxon>
        <taxon>Bacillota</taxon>
        <taxon>Clostridia</taxon>
        <taxon>Halanaerobiales</taxon>
        <taxon>Halobacteroidaceae</taxon>
        <taxon>Orenia</taxon>
    </lineage>
</organism>
<dbReference type="PANTHER" id="PTHR42852:SF13">
    <property type="entry name" value="PROTEIN DIPZ"/>
    <property type="match status" value="1"/>
</dbReference>
<accession>A0A1C0A904</accession>
<keyword evidence="3" id="KW-1185">Reference proteome</keyword>
<sequence length="196" mass="22715">MSKRSLKMIIVILSILVVISGVMFYSQGANKDSTKFIQKDFKVKEESEAKSKVDVYGLGIGDYAPEFNLDNLEGEDIHLSDYQGKYLLLNFWATWCPPCRKEMPDLNQFHQKNKDEFVVVGVNIGEDKENVKKFMETGGYDYPILLDRDRQVAFLYRASVIPTSYFIDPEGRIQYIKRGMVTKDELEEIKEDLMNR</sequence>
<dbReference type="GO" id="GO:0016209">
    <property type="term" value="F:antioxidant activity"/>
    <property type="evidence" value="ECO:0007669"/>
    <property type="project" value="InterPro"/>
</dbReference>
<dbReference type="SUPFAM" id="SSF52833">
    <property type="entry name" value="Thioredoxin-like"/>
    <property type="match status" value="1"/>
</dbReference>
<dbReference type="PROSITE" id="PS00194">
    <property type="entry name" value="THIOREDOXIN_1"/>
    <property type="match status" value="1"/>
</dbReference>
<name>A0A1C0A904_9FIRM</name>
<dbReference type="Gene3D" id="3.40.30.10">
    <property type="entry name" value="Glutaredoxin"/>
    <property type="match status" value="1"/>
</dbReference>
<dbReference type="GO" id="GO:0016491">
    <property type="term" value="F:oxidoreductase activity"/>
    <property type="evidence" value="ECO:0007669"/>
    <property type="project" value="InterPro"/>
</dbReference>
<dbReference type="InterPro" id="IPR050553">
    <property type="entry name" value="Thioredoxin_ResA/DsbE_sf"/>
</dbReference>
<reference evidence="3" key="1">
    <citation type="submission" date="2016-07" db="EMBL/GenBank/DDBJ databases">
        <authorList>
            <person name="Florea S."/>
            <person name="Webb J.S."/>
            <person name="Jaromczyk J."/>
            <person name="Schardl C.L."/>
        </authorList>
    </citation>
    <scope>NUCLEOTIDE SEQUENCE [LARGE SCALE GENOMIC DNA]</scope>
    <source>
        <strain evidence="3">Z6</strain>
    </source>
</reference>
<dbReference type="InterPro" id="IPR013766">
    <property type="entry name" value="Thioredoxin_domain"/>
</dbReference>
<dbReference type="InterPro" id="IPR036249">
    <property type="entry name" value="Thioredoxin-like_sf"/>
</dbReference>
<proteinExistence type="predicted"/>
<evidence type="ECO:0000313" key="3">
    <source>
        <dbReference type="Proteomes" id="UP000093514"/>
    </source>
</evidence>
<dbReference type="Pfam" id="PF00578">
    <property type="entry name" value="AhpC-TSA"/>
    <property type="match status" value="1"/>
</dbReference>